<name>A0A2I0U567_LIMLA</name>
<keyword evidence="2" id="KW-1185">Reference proteome</keyword>
<protein>
    <submittedName>
        <fullName evidence="1">Uncharacterized protein</fullName>
    </submittedName>
</protein>
<evidence type="ECO:0000313" key="2">
    <source>
        <dbReference type="Proteomes" id="UP000233556"/>
    </source>
</evidence>
<sequence>MEEVDSFIALEPKLDYPLACGKQKSFNGHNTGLGSDFIWDGVLIPFLCLNLHVLAALKSKGSSRQITFKITKALNAHCYLVPLVSKLGRYHAELSCSHPSFVAH</sequence>
<reference evidence="2" key="2">
    <citation type="submission" date="2017-12" db="EMBL/GenBank/DDBJ databases">
        <title>Genome sequence of the Bar-tailed Godwit (Limosa lapponica baueri).</title>
        <authorList>
            <person name="Lima N.C.B."/>
            <person name="Parody-Merino A.M."/>
            <person name="Battley P.F."/>
            <person name="Fidler A.E."/>
            <person name="Prosdocimi F."/>
        </authorList>
    </citation>
    <scope>NUCLEOTIDE SEQUENCE [LARGE SCALE GENOMIC DNA]</scope>
</reference>
<dbReference type="Proteomes" id="UP000233556">
    <property type="component" value="Unassembled WGS sequence"/>
</dbReference>
<reference evidence="2" key="1">
    <citation type="submission" date="2017-11" db="EMBL/GenBank/DDBJ databases">
        <authorList>
            <person name="Lima N.C."/>
            <person name="Parody-Merino A.M."/>
            <person name="Battley P.F."/>
            <person name="Fidler A.E."/>
            <person name="Prosdocimi F."/>
        </authorList>
    </citation>
    <scope>NUCLEOTIDE SEQUENCE [LARGE SCALE GENOMIC DNA]</scope>
</reference>
<dbReference type="AlphaFoldDB" id="A0A2I0U567"/>
<proteinExistence type="predicted"/>
<dbReference type="EMBL" id="KZ506148">
    <property type="protein sequence ID" value="PKU41196.1"/>
    <property type="molecule type" value="Genomic_DNA"/>
</dbReference>
<gene>
    <name evidence="1" type="ORF">llap_8497</name>
</gene>
<evidence type="ECO:0000313" key="1">
    <source>
        <dbReference type="EMBL" id="PKU41196.1"/>
    </source>
</evidence>
<organism evidence="1 2">
    <name type="scientific">Limosa lapponica baueri</name>
    <dbReference type="NCBI Taxonomy" id="1758121"/>
    <lineage>
        <taxon>Eukaryota</taxon>
        <taxon>Metazoa</taxon>
        <taxon>Chordata</taxon>
        <taxon>Craniata</taxon>
        <taxon>Vertebrata</taxon>
        <taxon>Euteleostomi</taxon>
        <taxon>Archelosauria</taxon>
        <taxon>Archosauria</taxon>
        <taxon>Dinosauria</taxon>
        <taxon>Saurischia</taxon>
        <taxon>Theropoda</taxon>
        <taxon>Coelurosauria</taxon>
        <taxon>Aves</taxon>
        <taxon>Neognathae</taxon>
        <taxon>Neoaves</taxon>
        <taxon>Charadriiformes</taxon>
        <taxon>Scolopacidae</taxon>
        <taxon>Limosa</taxon>
    </lineage>
</organism>
<accession>A0A2I0U567</accession>